<dbReference type="Pfam" id="PF02518">
    <property type="entry name" value="HATPase_c"/>
    <property type="match status" value="1"/>
</dbReference>
<evidence type="ECO:0000313" key="14">
    <source>
        <dbReference type="EMBL" id="MBC5731627.1"/>
    </source>
</evidence>
<dbReference type="GO" id="GO:0016301">
    <property type="term" value="F:kinase activity"/>
    <property type="evidence" value="ECO:0007669"/>
    <property type="project" value="UniProtKB-KW"/>
</dbReference>
<dbReference type="CDD" id="cd00075">
    <property type="entry name" value="HATPase"/>
    <property type="match status" value="1"/>
</dbReference>
<dbReference type="InterPro" id="IPR003660">
    <property type="entry name" value="HAMP_dom"/>
</dbReference>
<evidence type="ECO:0000256" key="3">
    <source>
        <dbReference type="ARBA" id="ARBA00012438"/>
    </source>
</evidence>
<reference evidence="14 15" key="1">
    <citation type="submission" date="2020-08" db="EMBL/GenBank/DDBJ databases">
        <title>Genome public.</title>
        <authorList>
            <person name="Liu C."/>
            <person name="Sun Q."/>
        </authorList>
    </citation>
    <scope>NUCLEOTIDE SEQUENCE [LARGE SCALE GENOMIC DNA]</scope>
    <source>
        <strain evidence="14 15">New-38</strain>
    </source>
</reference>
<evidence type="ECO:0000256" key="9">
    <source>
        <dbReference type="ARBA" id="ARBA00023012"/>
    </source>
</evidence>
<keyword evidence="15" id="KW-1185">Reference proteome</keyword>
<keyword evidence="5" id="KW-0808">Transferase</keyword>
<evidence type="ECO:0000259" key="12">
    <source>
        <dbReference type="PROSITE" id="PS50109"/>
    </source>
</evidence>
<keyword evidence="8 11" id="KW-1133">Transmembrane helix</keyword>
<evidence type="ECO:0000256" key="7">
    <source>
        <dbReference type="ARBA" id="ARBA00022777"/>
    </source>
</evidence>
<dbReference type="CDD" id="cd06225">
    <property type="entry name" value="HAMP"/>
    <property type="match status" value="1"/>
</dbReference>
<dbReference type="InterPro" id="IPR005467">
    <property type="entry name" value="His_kinase_dom"/>
</dbReference>
<gene>
    <name evidence="14" type="ORF">H8S34_12435</name>
</gene>
<accession>A0ABR7HVY2</accession>
<dbReference type="Pfam" id="PF00512">
    <property type="entry name" value="HisKA"/>
    <property type="match status" value="1"/>
</dbReference>
<dbReference type="Proteomes" id="UP000660021">
    <property type="component" value="Unassembled WGS sequence"/>
</dbReference>
<dbReference type="SUPFAM" id="SSF158472">
    <property type="entry name" value="HAMP domain-like"/>
    <property type="match status" value="1"/>
</dbReference>
<evidence type="ECO:0000256" key="8">
    <source>
        <dbReference type="ARBA" id="ARBA00022989"/>
    </source>
</evidence>
<dbReference type="SUPFAM" id="SSF55874">
    <property type="entry name" value="ATPase domain of HSP90 chaperone/DNA topoisomerase II/histidine kinase"/>
    <property type="match status" value="1"/>
</dbReference>
<organism evidence="14 15">
    <name type="scientific">Pseudoflavonifractor hominis</name>
    <dbReference type="NCBI Taxonomy" id="2763059"/>
    <lineage>
        <taxon>Bacteria</taxon>
        <taxon>Bacillati</taxon>
        <taxon>Bacillota</taxon>
        <taxon>Clostridia</taxon>
        <taxon>Eubacteriales</taxon>
        <taxon>Oscillospiraceae</taxon>
        <taxon>Pseudoflavonifractor</taxon>
    </lineage>
</organism>
<evidence type="ECO:0000259" key="13">
    <source>
        <dbReference type="PROSITE" id="PS50885"/>
    </source>
</evidence>
<dbReference type="Gene3D" id="1.10.287.130">
    <property type="match status" value="1"/>
</dbReference>
<protein>
    <recommendedName>
        <fullName evidence="3">histidine kinase</fullName>
        <ecNumber evidence="3">2.7.13.3</ecNumber>
    </recommendedName>
</protein>
<keyword evidence="10 11" id="KW-0472">Membrane</keyword>
<dbReference type="InterPro" id="IPR036890">
    <property type="entry name" value="HATPase_C_sf"/>
</dbReference>
<keyword evidence="7 14" id="KW-0418">Kinase</keyword>
<evidence type="ECO:0000256" key="2">
    <source>
        <dbReference type="ARBA" id="ARBA00004370"/>
    </source>
</evidence>
<dbReference type="PANTHER" id="PTHR45436:SF5">
    <property type="entry name" value="SENSOR HISTIDINE KINASE TRCS"/>
    <property type="match status" value="1"/>
</dbReference>
<dbReference type="Gene3D" id="6.10.340.10">
    <property type="match status" value="1"/>
</dbReference>
<dbReference type="EMBL" id="JACOPR010000008">
    <property type="protein sequence ID" value="MBC5731627.1"/>
    <property type="molecule type" value="Genomic_DNA"/>
</dbReference>
<dbReference type="SMART" id="SM00304">
    <property type="entry name" value="HAMP"/>
    <property type="match status" value="1"/>
</dbReference>
<dbReference type="SUPFAM" id="SSF47384">
    <property type="entry name" value="Homodimeric domain of signal transducing histidine kinase"/>
    <property type="match status" value="1"/>
</dbReference>
<dbReference type="SMART" id="SM00388">
    <property type="entry name" value="HisKA"/>
    <property type="match status" value="1"/>
</dbReference>
<dbReference type="EC" id="2.7.13.3" evidence="3"/>
<dbReference type="SMART" id="SM00387">
    <property type="entry name" value="HATPase_c"/>
    <property type="match status" value="1"/>
</dbReference>
<evidence type="ECO:0000256" key="10">
    <source>
        <dbReference type="ARBA" id="ARBA00023136"/>
    </source>
</evidence>
<dbReference type="PROSITE" id="PS50109">
    <property type="entry name" value="HIS_KIN"/>
    <property type="match status" value="1"/>
</dbReference>
<dbReference type="Pfam" id="PF00672">
    <property type="entry name" value="HAMP"/>
    <property type="match status" value="1"/>
</dbReference>
<proteinExistence type="predicted"/>
<dbReference type="InterPro" id="IPR004358">
    <property type="entry name" value="Sig_transdc_His_kin-like_C"/>
</dbReference>
<dbReference type="InterPro" id="IPR003661">
    <property type="entry name" value="HisK_dim/P_dom"/>
</dbReference>
<comment type="subcellular location">
    <subcellularLocation>
        <location evidence="2">Membrane</location>
    </subcellularLocation>
</comment>
<dbReference type="RefSeq" id="WP_186964139.1">
    <property type="nucleotide sequence ID" value="NZ_JACOPR010000008.1"/>
</dbReference>
<comment type="caution">
    <text evidence="14">The sequence shown here is derived from an EMBL/GenBank/DDBJ whole genome shotgun (WGS) entry which is preliminary data.</text>
</comment>
<sequence>MERPWQSGRRVPFWRSLQSKFILSYGAIIAALLIFLNIYPILISQNLVFQSKQDSLWRQADIITSTLAGGEGLTAEGVEANLTKLGVTGVDRVMVTDPAGKVLYDTSEVDNAMDHYALLWEVVSALKGNDVFRSEYRDGAFRTRAAAPILYRGMTQGAVYLYEYDKEQAEMLLDFQSNLRNISLVVCAAGLGFSILFSTAVTRRIAALLSGIHTVREGEYSHRVTIGGGDELTRLADEFNELTGRLQTTEEVRRRFVSDASHELKTPLASIRLLTDSILQNDGMDEETVREFVTDIGNEAERLTRITEKLLTLTRMDTAPPRAVGPVDVKQVLLRVEHMLLPLAGAVNVSVHMDLIEGCTVLATEDDLYQIAFNLMENAVKYNLPGGSVFVCLQLRRGKRPGDGDWVVLRVEDTGVGIPEEDLPKIFDRFYRVDKARSRAAGGTGLGLSIVRDTVLQNGGTVEARRREPEGTCFEVCFPRWHGEEEGAE</sequence>
<dbReference type="InterPro" id="IPR050428">
    <property type="entry name" value="TCS_sensor_his_kinase"/>
</dbReference>
<evidence type="ECO:0000313" key="15">
    <source>
        <dbReference type="Proteomes" id="UP000660021"/>
    </source>
</evidence>
<dbReference type="PRINTS" id="PR00344">
    <property type="entry name" value="BCTRLSENSOR"/>
</dbReference>
<keyword evidence="6 11" id="KW-0812">Transmembrane</keyword>
<dbReference type="Gene3D" id="3.30.565.10">
    <property type="entry name" value="Histidine kinase-like ATPase, C-terminal domain"/>
    <property type="match status" value="1"/>
</dbReference>
<comment type="catalytic activity">
    <reaction evidence="1">
        <text>ATP + protein L-histidine = ADP + protein N-phospho-L-histidine.</text>
        <dbReference type="EC" id="2.7.13.3"/>
    </reaction>
</comment>
<dbReference type="PROSITE" id="PS50885">
    <property type="entry name" value="HAMP"/>
    <property type="match status" value="1"/>
</dbReference>
<dbReference type="CDD" id="cd00082">
    <property type="entry name" value="HisKA"/>
    <property type="match status" value="1"/>
</dbReference>
<feature type="domain" description="HAMP" evidence="13">
    <location>
        <begin position="199"/>
        <end position="251"/>
    </location>
</feature>
<dbReference type="InterPro" id="IPR003594">
    <property type="entry name" value="HATPase_dom"/>
</dbReference>
<feature type="transmembrane region" description="Helical" evidence="11">
    <location>
        <begin position="21"/>
        <end position="42"/>
    </location>
</feature>
<keyword evidence="9" id="KW-0902">Two-component regulatory system</keyword>
<dbReference type="PANTHER" id="PTHR45436">
    <property type="entry name" value="SENSOR HISTIDINE KINASE YKOH"/>
    <property type="match status" value="1"/>
</dbReference>
<evidence type="ECO:0000256" key="5">
    <source>
        <dbReference type="ARBA" id="ARBA00022679"/>
    </source>
</evidence>
<keyword evidence="4" id="KW-0597">Phosphoprotein</keyword>
<evidence type="ECO:0000256" key="4">
    <source>
        <dbReference type="ARBA" id="ARBA00022553"/>
    </source>
</evidence>
<name>A0ABR7HVY2_9FIRM</name>
<evidence type="ECO:0000256" key="1">
    <source>
        <dbReference type="ARBA" id="ARBA00000085"/>
    </source>
</evidence>
<feature type="domain" description="Histidine kinase" evidence="12">
    <location>
        <begin position="259"/>
        <end position="482"/>
    </location>
</feature>
<evidence type="ECO:0000256" key="11">
    <source>
        <dbReference type="SAM" id="Phobius"/>
    </source>
</evidence>
<dbReference type="InterPro" id="IPR036097">
    <property type="entry name" value="HisK_dim/P_sf"/>
</dbReference>
<evidence type="ECO:0000256" key="6">
    <source>
        <dbReference type="ARBA" id="ARBA00022692"/>
    </source>
</evidence>